<comment type="caution">
    <text evidence="2">The sequence shown here is derived from an EMBL/GenBank/DDBJ whole genome shotgun (WGS) entry which is preliminary data.</text>
</comment>
<gene>
    <name evidence="2" type="ORF">GGR16_000895</name>
</gene>
<keyword evidence="1" id="KW-0732">Signal</keyword>
<name>A0A840BX18_9HYPH</name>
<evidence type="ECO:0000313" key="2">
    <source>
        <dbReference type="EMBL" id="MBB4015889.1"/>
    </source>
</evidence>
<evidence type="ECO:0000313" key="3">
    <source>
        <dbReference type="Proteomes" id="UP000577362"/>
    </source>
</evidence>
<evidence type="ECO:0008006" key="4">
    <source>
        <dbReference type="Google" id="ProtNLM"/>
    </source>
</evidence>
<evidence type="ECO:0000256" key="1">
    <source>
        <dbReference type="SAM" id="SignalP"/>
    </source>
</evidence>
<feature type="signal peptide" evidence="1">
    <location>
        <begin position="1"/>
        <end position="27"/>
    </location>
</feature>
<feature type="chain" id="PRO_5032687019" description="Imelysin-like domain-containing protein" evidence="1">
    <location>
        <begin position="28"/>
        <end position="285"/>
    </location>
</feature>
<keyword evidence="3" id="KW-1185">Reference proteome</keyword>
<dbReference type="AlphaFoldDB" id="A0A840BX18"/>
<reference evidence="2 3" key="1">
    <citation type="submission" date="2020-08" db="EMBL/GenBank/DDBJ databases">
        <title>Genomic Encyclopedia of Type Strains, Phase IV (KMG-IV): sequencing the most valuable type-strain genomes for metagenomic binning, comparative biology and taxonomic classification.</title>
        <authorList>
            <person name="Goeker M."/>
        </authorList>
    </citation>
    <scope>NUCLEOTIDE SEQUENCE [LARGE SCALE GENOMIC DNA]</scope>
    <source>
        <strain evidence="2 3">DSM 103737</strain>
    </source>
</reference>
<organism evidence="2 3">
    <name type="scientific">Chelatococcus caeni</name>
    <dbReference type="NCBI Taxonomy" id="1348468"/>
    <lineage>
        <taxon>Bacteria</taxon>
        <taxon>Pseudomonadati</taxon>
        <taxon>Pseudomonadota</taxon>
        <taxon>Alphaproteobacteria</taxon>
        <taxon>Hyphomicrobiales</taxon>
        <taxon>Chelatococcaceae</taxon>
        <taxon>Chelatococcus</taxon>
    </lineage>
</organism>
<protein>
    <recommendedName>
        <fullName evidence="4">Imelysin-like domain-containing protein</fullName>
    </recommendedName>
</protein>
<accession>A0A840BX18</accession>
<sequence length="285" mass="29589">MIKSRKVWVGLGAAVLAGAGVGAPAEAQPLARGIEQAAPGEASAARDLVLRVAESHAGHAAAGDGEGEGGGAELAPDLRLTRDLALISGHLTVGNELVEAGRWSEAMVHFLHPAEELYGGIAGDLKSFGIPPFAAALKVLAQTVKAQKQEAYEGALKTVRDRLAAADAAVQAKTADWPGLTLDAVLEVLNTAGEEYEAAIEDGKFKLVVEYQDSRGFILQAEQMLAAVAPDLEKKNAGAYAALQHELAELKKAWPSAVAPGKPVLDVSEVLGLIAKAEIEIGKLM</sequence>
<dbReference type="EMBL" id="JACIEN010000001">
    <property type="protein sequence ID" value="MBB4015889.1"/>
    <property type="molecule type" value="Genomic_DNA"/>
</dbReference>
<dbReference type="RefSeq" id="WP_053193868.1">
    <property type="nucleotide sequence ID" value="NZ_JACIEN010000001.1"/>
</dbReference>
<proteinExistence type="predicted"/>
<dbReference type="Proteomes" id="UP000577362">
    <property type="component" value="Unassembled WGS sequence"/>
</dbReference>